<dbReference type="EMBL" id="RKRF01000009">
    <property type="protein sequence ID" value="RPF53495.1"/>
    <property type="molecule type" value="Genomic_DNA"/>
</dbReference>
<dbReference type="Proteomes" id="UP000276443">
    <property type="component" value="Unassembled WGS sequence"/>
</dbReference>
<dbReference type="RefSeq" id="WP_170158539.1">
    <property type="nucleotide sequence ID" value="NZ_RKRF01000009.1"/>
</dbReference>
<dbReference type="Pfam" id="PF02861">
    <property type="entry name" value="Clp_N"/>
    <property type="match status" value="1"/>
</dbReference>
<comment type="caution">
    <text evidence="2">The sequence shown here is derived from an EMBL/GenBank/DDBJ whole genome shotgun (WGS) entry which is preliminary data.</text>
</comment>
<accession>A0A3N5C5K9</accession>
<dbReference type="InterPro" id="IPR004176">
    <property type="entry name" value="Clp_R_N"/>
</dbReference>
<evidence type="ECO:0000313" key="2">
    <source>
        <dbReference type="EMBL" id="RPF53495.1"/>
    </source>
</evidence>
<dbReference type="Pfam" id="PF00583">
    <property type="entry name" value="Acetyltransf_1"/>
    <property type="match status" value="1"/>
</dbReference>
<name>A0A3N5C5K9_9BACI</name>
<dbReference type="InterPro" id="IPR036628">
    <property type="entry name" value="Clp_N_dom_sf"/>
</dbReference>
<dbReference type="SUPFAM" id="SSF55729">
    <property type="entry name" value="Acyl-CoA N-acyltransferases (Nat)"/>
    <property type="match status" value="1"/>
</dbReference>
<sequence length="269" mass="30901">MITNRIKQIIERAEHEANYHCLLPEHLLLAFIQEKSGPFADTFLRLETNADQIRQLLPHTFEAAENEQIYSIPITETVKNITNQAWQYMKHYNQTVLNEGHLLKALIKSNSVHHLLSQKDALLLLELGTTSRDLIVHLRHYDKKASNDNIIRVNKLWEELLKEYISKHFGQGWLDTINSGLKQKLPNIYIFVKGDNILGFACFDTFEDLKGYFGPMGVAQHQRQKGIGSALLHHCLYEMKQIGYEYAIIGGAGPIEFYEKECGAKVIPK</sequence>
<evidence type="ECO:0000259" key="1">
    <source>
        <dbReference type="PROSITE" id="PS51186"/>
    </source>
</evidence>
<dbReference type="InterPro" id="IPR016181">
    <property type="entry name" value="Acyl_CoA_acyltransferase"/>
</dbReference>
<dbReference type="CDD" id="cd04301">
    <property type="entry name" value="NAT_SF"/>
    <property type="match status" value="1"/>
</dbReference>
<dbReference type="PROSITE" id="PS51186">
    <property type="entry name" value="GNAT"/>
    <property type="match status" value="1"/>
</dbReference>
<dbReference type="AlphaFoldDB" id="A0A3N5C5K9"/>
<protein>
    <submittedName>
        <fullName evidence="2">ClpA/ClpB-like protein</fullName>
    </submittedName>
</protein>
<dbReference type="SUPFAM" id="SSF81923">
    <property type="entry name" value="Double Clp-N motif"/>
    <property type="match status" value="1"/>
</dbReference>
<evidence type="ECO:0000313" key="3">
    <source>
        <dbReference type="Proteomes" id="UP000276443"/>
    </source>
</evidence>
<dbReference type="GO" id="GO:0016747">
    <property type="term" value="F:acyltransferase activity, transferring groups other than amino-acyl groups"/>
    <property type="evidence" value="ECO:0007669"/>
    <property type="project" value="InterPro"/>
</dbReference>
<organism evidence="2 3">
    <name type="scientific">Aquisalibacillus elongatus</name>
    <dbReference type="NCBI Taxonomy" id="485577"/>
    <lineage>
        <taxon>Bacteria</taxon>
        <taxon>Bacillati</taxon>
        <taxon>Bacillota</taxon>
        <taxon>Bacilli</taxon>
        <taxon>Bacillales</taxon>
        <taxon>Bacillaceae</taxon>
        <taxon>Aquisalibacillus</taxon>
    </lineage>
</organism>
<dbReference type="InterPro" id="IPR000182">
    <property type="entry name" value="GNAT_dom"/>
</dbReference>
<gene>
    <name evidence="2" type="ORF">EDC24_1998</name>
</gene>
<proteinExistence type="predicted"/>
<dbReference type="Gene3D" id="1.10.1780.10">
    <property type="entry name" value="Clp, N-terminal domain"/>
    <property type="match status" value="1"/>
</dbReference>
<feature type="domain" description="N-acetyltransferase" evidence="1">
    <location>
        <begin position="136"/>
        <end position="269"/>
    </location>
</feature>
<keyword evidence="3" id="KW-1185">Reference proteome</keyword>
<reference evidence="2 3" key="1">
    <citation type="submission" date="2018-11" db="EMBL/GenBank/DDBJ databases">
        <title>Genomic Encyclopedia of Type Strains, Phase IV (KMG-IV): sequencing the most valuable type-strain genomes for metagenomic binning, comparative biology and taxonomic classification.</title>
        <authorList>
            <person name="Goeker M."/>
        </authorList>
    </citation>
    <scope>NUCLEOTIDE SEQUENCE [LARGE SCALE GENOMIC DNA]</scope>
    <source>
        <strain evidence="2 3">DSM 18090</strain>
    </source>
</reference>
<dbReference type="Gene3D" id="3.40.630.30">
    <property type="match status" value="1"/>
</dbReference>